<name>A0ABU1NF56_9BURK</name>
<dbReference type="RefSeq" id="WP_309902701.1">
    <property type="nucleotide sequence ID" value="NZ_JAVDRF010000005.1"/>
</dbReference>
<keyword evidence="8" id="KW-1185">Reference proteome</keyword>
<evidence type="ECO:0000256" key="5">
    <source>
        <dbReference type="RuleBase" id="RU004168"/>
    </source>
</evidence>
<dbReference type="PANTHER" id="PTHR47268:SF4">
    <property type="entry name" value="ACYLPHOSPHATASE"/>
    <property type="match status" value="1"/>
</dbReference>
<dbReference type="Proteomes" id="UP001184230">
    <property type="component" value="Unassembled WGS sequence"/>
</dbReference>
<feature type="active site" evidence="4">
    <location>
        <position position="25"/>
    </location>
</feature>
<evidence type="ECO:0000256" key="2">
    <source>
        <dbReference type="ARBA" id="ARBA00012150"/>
    </source>
</evidence>
<evidence type="ECO:0000256" key="3">
    <source>
        <dbReference type="ARBA" id="ARBA00047645"/>
    </source>
</evidence>
<dbReference type="EMBL" id="JAVDRF010000005">
    <property type="protein sequence ID" value="MDR6537093.1"/>
    <property type="molecule type" value="Genomic_DNA"/>
</dbReference>
<evidence type="ECO:0000256" key="4">
    <source>
        <dbReference type="PROSITE-ProRule" id="PRU00520"/>
    </source>
</evidence>
<sequence>MDHGNASIESRLVRIRGIVQAVGFRDGCMRHARAQGITGWVRNCRDGSVEALLQGSPQQLARMCEWLRHGVPGARVDALDQAEAMPPPARLQGFDILPTA</sequence>
<feature type="domain" description="Acylphosphatase-like" evidence="6">
    <location>
        <begin position="10"/>
        <end position="98"/>
    </location>
</feature>
<gene>
    <name evidence="7" type="ORF">J2739_002866</name>
</gene>
<dbReference type="GO" id="GO:0003998">
    <property type="term" value="F:acylphosphatase activity"/>
    <property type="evidence" value="ECO:0007669"/>
    <property type="project" value="UniProtKB-EC"/>
</dbReference>
<proteinExistence type="inferred from homology"/>
<comment type="catalytic activity">
    <reaction evidence="3 4">
        <text>an acyl phosphate + H2O = a carboxylate + phosphate + H(+)</text>
        <dbReference type="Rhea" id="RHEA:14965"/>
        <dbReference type="ChEBI" id="CHEBI:15377"/>
        <dbReference type="ChEBI" id="CHEBI:15378"/>
        <dbReference type="ChEBI" id="CHEBI:29067"/>
        <dbReference type="ChEBI" id="CHEBI:43474"/>
        <dbReference type="ChEBI" id="CHEBI:59918"/>
        <dbReference type="EC" id="3.6.1.7"/>
    </reaction>
</comment>
<dbReference type="SUPFAM" id="SSF54975">
    <property type="entry name" value="Acylphosphatase/BLUF domain-like"/>
    <property type="match status" value="1"/>
</dbReference>
<protein>
    <recommendedName>
        <fullName evidence="2 4">acylphosphatase</fullName>
        <ecNumber evidence="2 4">3.6.1.7</ecNumber>
    </recommendedName>
</protein>
<dbReference type="InterPro" id="IPR036046">
    <property type="entry name" value="Acylphosphatase-like_dom_sf"/>
</dbReference>
<evidence type="ECO:0000256" key="1">
    <source>
        <dbReference type="ARBA" id="ARBA00005614"/>
    </source>
</evidence>
<dbReference type="PANTHER" id="PTHR47268">
    <property type="entry name" value="ACYLPHOSPHATASE"/>
    <property type="match status" value="1"/>
</dbReference>
<feature type="active site" evidence="4">
    <location>
        <position position="43"/>
    </location>
</feature>
<evidence type="ECO:0000259" key="6">
    <source>
        <dbReference type="PROSITE" id="PS51160"/>
    </source>
</evidence>
<accession>A0ABU1NF56</accession>
<dbReference type="InterPro" id="IPR001792">
    <property type="entry name" value="Acylphosphatase-like_dom"/>
</dbReference>
<keyword evidence="4 7" id="KW-0378">Hydrolase</keyword>
<reference evidence="7 8" key="1">
    <citation type="submission" date="2023-07" db="EMBL/GenBank/DDBJ databases">
        <title>Sorghum-associated microbial communities from plants grown in Nebraska, USA.</title>
        <authorList>
            <person name="Schachtman D."/>
        </authorList>
    </citation>
    <scope>NUCLEOTIDE SEQUENCE [LARGE SCALE GENOMIC DNA]</scope>
    <source>
        <strain evidence="7 8">DS1781</strain>
    </source>
</reference>
<dbReference type="EC" id="3.6.1.7" evidence="2 4"/>
<dbReference type="Gene3D" id="3.30.70.100">
    <property type="match status" value="1"/>
</dbReference>
<dbReference type="InterPro" id="IPR017968">
    <property type="entry name" value="Acylphosphatase_CS"/>
</dbReference>
<dbReference type="PROSITE" id="PS00151">
    <property type="entry name" value="ACYLPHOSPHATASE_2"/>
    <property type="match status" value="1"/>
</dbReference>
<dbReference type="Pfam" id="PF00708">
    <property type="entry name" value="Acylphosphatase"/>
    <property type="match status" value="1"/>
</dbReference>
<organism evidence="7 8">
    <name type="scientific">Variovorax soli</name>
    <dbReference type="NCBI Taxonomy" id="376815"/>
    <lineage>
        <taxon>Bacteria</taxon>
        <taxon>Pseudomonadati</taxon>
        <taxon>Pseudomonadota</taxon>
        <taxon>Betaproteobacteria</taxon>
        <taxon>Burkholderiales</taxon>
        <taxon>Comamonadaceae</taxon>
        <taxon>Variovorax</taxon>
    </lineage>
</organism>
<dbReference type="PROSITE" id="PS51160">
    <property type="entry name" value="ACYLPHOSPHATASE_3"/>
    <property type="match status" value="1"/>
</dbReference>
<comment type="caution">
    <text evidence="7">The sequence shown here is derived from an EMBL/GenBank/DDBJ whole genome shotgun (WGS) entry which is preliminary data.</text>
</comment>
<comment type="similarity">
    <text evidence="1 5">Belongs to the acylphosphatase family.</text>
</comment>
<evidence type="ECO:0000313" key="7">
    <source>
        <dbReference type="EMBL" id="MDR6537093.1"/>
    </source>
</evidence>
<dbReference type="InterPro" id="IPR020456">
    <property type="entry name" value="Acylphosphatase"/>
</dbReference>
<evidence type="ECO:0000313" key="8">
    <source>
        <dbReference type="Proteomes" id="UP001184230"/>
    </source>
</evidence>